<organism evidence="1 2">
    <name type="scientific">Bacillus smithii 7_3_47FAA</name>
    <dbReference type="NCBI Taxonomy" id="665952"/>
    <lineage>
        <taxon>Bacteria</taxon>
        <taxon>Bacillati</taxon>
        <taxon>Bacillota</taxon>
        <taxon>Bacilli</taxon>
        <taxon>Bacillales</taxon>
        <taxon>Bacillaceae</taxon>
        <taxon>Bacillus</taxon>
    </lineage>
</organism>
<dbReference type="AlphaFoldDB" id="G9QPQ2"/>
<reference evidence="1 2" key="1">
    <citation type="submission" date="2011-09" db="EMBL/GenBank/DDBJ databases">
        <title>The Genome Sequence of Bacillus smithii 7_3_47FAA.</title>
        <authorList>
            <consortium name="The Broad Institute Genome Sequencing Platform"/>
            <person name="Earl A."/>
            <person name="Ward D."/>
            <person name="Feldgarden M."/>
            <person name="Gevers D."/>
            <person name="Daigneault M."/>
            <person name="Strauss J."/>
            <person name="Allen-Vercoe E."/>
            <person name="Young S.K."/>
            <person name="Zeng Q."/>
            <person name="Gargeya S."/>
            <person name="Fitzgerald M."/>
            <person name="Haas B."/>
            <person name="Abouelleil A."/>
            <person name="Alvarado L."/>
            <person name="Arachchi H.M."/>
            <person name="Berlin A."/>
            <person name="Brown A."/>
            <person name="Chapman S.B."/>
            <person name="Chen Z."/>
            <person name="Dunbar C."/>
            <person name="Freedman E."/>
            <person name="Gearin G."/>
            <person name="Goldberg J."/>
            <person name="Griggs A."/>
            <person name="Gujja S."/>
            <person name="Heiman D."/>
            <person name="Howarth C."/>
            <person name="Larson L."/>
            <person name="Lui A."/>
            <person name="MacDonald P.J.P."/>
            <person name="Montmayeur A."/>
            <person name="Murphy C."/>
            <person name="Neiman D."/>
            <person name="Pearson M."/>
            <person name="Priest M."/>
            <person name="Roberts A."/>
            <person name="Saif S."/>
            <person name="Shea T."/>
            <person name="Shenoy N."/>
            <person name="Sisk P."/>
            <person name="Stolte C."/>
            <person name="Sykes S."/>
            <person name="Wortman J."/>
            <person name="Nusbaum C."/>
            <person name="Birren B."/>
        </authorList>
    </citation>
    <scope>NUCLEOTIDE SEQUENCE [LARGE SCALE GENOMIC DNA]</scope>
    <source>
        <strain evidence="1 2">7_3_47FAA</strain>
    </source>
</reference>
<comment type="caution">
    <text evidence="1">The sequence shown here is derived from an EMBL/GenBank/DDBJ whole genome shotgun (WGS) entry which is preliminary data.</text>
</comment>
<dbReference type="Proteomes" id="UP000011747">
    <property type="component" value="Unassembled WGS sequence"/>
</dbReference>
<evidence type="ECO:0000313" key="2">
    <source>
        <dbReference type="Proteomes" id="UP000011747"/>
    </source>
</evidence>
<gene>
    <name evidence="1" type="ORF">HMPREF1015_00269</name>
</gene>
<protein>
    <submittedName>
        <fullName evidence="1">Uncharacterized protein</fullName>
    </submittedName>
</protein>
<dbReference type="EMBL" id="ACWF01000156">
    <property type="protein sequence ID" value="EHL73693.1"/>
    <property type="molecule type" value="Genomic_DNA"/>
</dbReference>
<name>G9QPQ2_9BACI</name>
<dbReference type="PATRIC" id="fig|665952.3.peg.3160"/>
<proteinExistence type="predicted"/>
<dbReference type="HOGENOM" id="CLU_193672_2_0_9"/>
<dbReference type="RefSeq" id="WP_003355350.1">
    <property type="nucleotide sequence ID" value="NZ_JH414764.1"/>
</dbReference>
<accession>G9QPQ2</accession>
<dbReference type="GeneID" id="87582279"/>
<sequence length="64" mass="7587">MRTNWTKWIGFGVLAVVIYRYRYRLVNLALGSMILRRVAVQLFMRIPGVQNRIMRVLTPVTSYK</sequence>
<keyword evidence="2" id="KW-1185">Reference proteome</keyword>
<evidence type="ECO:0000313" key="1">
    <source>
        <dbReference type="EMBL" id="EHL73693.1"/>
    </source>
</evidence>